<dbReference type="InterPro" id="IPR035937">
    <property type="entry name" value="FPG_N"/>
</dbReference>
<evidence type="ECO:0000259" key="15">
    <source>
        <dbReference type="PROSITE" id="PS51068"/>
    </source>
</evidence>
<dbReference type="Proteomes" id="UP000475214">
    <property type="component" value="Unassembled WGS sequence"/>
</dbReference>
<proteinExistence type="inferred from homology"/>
<dbReference type="InterPro" id="IPR000214">
    <property type="entry name" value="Znf_DNA_glyclase/AP_lyase"/>
</dbReference>
<dbReference type="PANTHER" id="PTHR22993">
    <property type="entry name" value="FORMAMIDOPYRIMIDINE-DNA GLYCOSYLASE"/>
    <property type="match status" value="1"/>
</dbReference>
<comment type="caution">
    <text evidence="16">The sequence shown here is derived from an EMBL/GenBank/DDBJ whole genome shotgun (WGS) entry which is preliminary data.</text>
</comment>
<dbReference type="InterPro" id="IPR012319">
    <property type="entry name" value="FPG_cat"/>
</dbReference>
<keyword evidence="6" id="KW-0378">Hydrolase</keyword>
<dbReference type="SUPFAM" id="SSF81624">
    <property type="entry name" value="N-terminal domain of MutM-like DNA repair proteins"/>
    <property type="match status" value="1"/>
</dbReference>
<keyword evidence="12" id="KW-0326">Glycosidase</keyword>
<evidence type="ECO:0000256" key="11">
    <source>
        <dbReference type="ARBA" id="ARBA00023268"/>
    </source>
</evidence>
<keyword evidence="3" id="KW-0479">Metal-binding</keyword>
<dbReference type="AlphaFoldDB" id="A0A6L9S7M5"/>
<reference evidence="16 17" key="1">
    <citation type="submission" date="2020-02" db="EMBL/GenBank/DDBJ databases">
        <authorList>
            <person name="Li X.-J."/>
            <person name="Han X.-M."/>
        </authorList>
    </citation>
    <scope>NUCLEOTIDE SEQUENCE [LARGE SCALE GENOMIC DNA]</scope>
    <source>
        <strain evidence="16 17">CCTCC AB 2017055</strain>
    </source>
</reference>
<name>A0A6L9S7M5_9ACTN</name>
<dbReference type="Gene3D" id="3.20.190.10">
    <property type="entry name" value="MutM-like, N-terminal"/>
    <property type="match status" value="1"/>
</dbReference>
<comment type="similarity">
    <text evidence="2">Belongs to the FPG family.</text>
</comment>
<evidence type="ECO:0000256" key="2">
    <source>
        <dbReference type="ARBA" id="ARBA00009409"/>
    </source>
</evidence>
<gene>
    <name evidence="16" type="ORF">G1H10_07280</name>
</gene>
<keyword evidence="8" id="KW-0238">DNA-binding</keyword>
<keyword evidence="7" id="KW-0862">Zinc</keyword>
<dbReference type="InterPro" id="IPR010979">
    <property type="entry name" value="Ribosomal_uS13-like_H2TH"/>
</dbReference>
<dbReference type="GO" id="GO:0016829">
    <property type="term" value="F:lyase activity"/>
    <property type="evidence" value="ECO:0007669"/>
    <property type="project" value="UniProtKB-KW"/>
</dbReference>
<evidence type="ECO:0000256" key="10">
    <source>
        <dbReference type="ARBA" id="ARBA00023239"/>
    </source>
</evidence>
<evidence type="ECO:0000256" key="5">
    <source>
        <dbReference type="ARBA" id="ARBA00022771"/>
    </source>
</evidence>
<dbReference type="Pfam" id="PF01149">
    <property type="entry name" value="Fapy_DNA_glyco"/>
    <property type="match status" value="1"/>
</dbReference>
<evidence type="ECO:0000256" key="12">
    <source>
        <dbReference type="ARBA" id="ARBA00023295"/>
    </source>
</evidence>
<dbReference type="SMART" id="SM00898">
    <property type="entry name" value="Fapy_DNA_glyco"/>
    <property type="match status" value="1"/>
</dbReference>
<dbReference type="Pfam" id="PF06831">
    <property type="entry name" value="H2TH"/>
    <property type="match status" value="1"/>
</dbReference>
<evidence type="ECO:0000256" key="8">
    <source>
        <dbReference type="ARBA" id="ARBA00023125"/>
    </source>
</evidence>
<keyword evidence="4" id="KW-0227">DNA damage</keyword>
<dbReference type="RefSeq" id="WP_163734881.1">
    <property type="nucleotide sequence ID" value="NZ_JAAGOA010000004.1"/>
</dbReference>
<protein>
    <submittedName>
        <fullName evidence="16">Fpg/Nei family DNA glycosylase</fullName>
    </submittedName>
</protein>
<keyword evidence="10" id="KW-0456">Lyase</keyword>
<dbReference type="Gene3D" id="1.10.8.50">
    <property type="match status" value="1"/>
</dbReference>
<dbReference type="PROSITE" id="PS51068">
    <property type="entry name" value="FPG_CAT"/>
    <property type="match status" value="1"/>
</dbReference>
<dbReference type="GO" id="GO:0006284">
    <property type="term" value="P:base-excision repair"/>
    <property type="evidence" value="ECO:0007669"/>
    <property type="project" value="InterPro"/>
</dbReference>
<dbReference type="PROSITE" id="PS51066">
    <property type="entry name" value="ZF_FPG_2"/>
    <property type="match status" value="1"/>
</dbReference>
<keyword evidence="5 13" id="KW-0863">Zinc-finger</keyword>
<evidence type="ECO:0000313" key="17">
    <source>
        <dbReference type="Proteomes" id="UP000475214"/>
    </source>
</evidence>
<evidence type="ECO:0000256" key="1">
    <source>
        <dbReference type="ARBA" id="ARBA00001668"/>
    </source>
</evidence>
<evidence type="ECO:0000256" key="13">
    <source>
        <dbReference type="PROSITE-ProRule" id="PRU00391"/>
    </source>
</evidence>
<evidence type="ECO:0000256" key="4">
    <source>
        <dbReference type="ARBA" id="ARBA00022763"/>
    </source>
</evidence>
<dbReference type="GO" id="GO:0008270">
    <property type="term" value="F:zinc ion binding"/>
    <property type="evidence" value="ECO:0007669"/>
    <property type="project" value="UniProtKB-KW"/>
</dbReference>
<evidence type="ECO:0000256" key="9">
    <source>
        <dbReference type="ARBA" id="ARBA00023204"/>
    </source>
</evidence>
<feature type="domain" description="Formamidopyrimidine-DNA glycosylase catalytic" evidence="15">
    <location>
        <begin position="2"/>
        <end position="122"/>
    </location>
</feature>
<dbReference type="SUPFAM" id="SSF57716">
    <property type="entry name" value="Glucocorticoid receptor-like (DNA-binding domain)"/>
    <property type="match status" value="1"/>
</dbReference>
<dbReference type="SMART" id="SM01232">
    <property type="entry name" value="H2TH"/>
    <property type="match status" value="1"/>
</dbReference>
<organism evidence="16 17">
    <name type="scientific">Phytoactinopolyspora halotolerans</name>
    <dbReference type="NCBI Taxonomy" id="1981512"/>
    <lineage>
        <taxon>Bacteria</taxon>
        <taxon>Bacillati</taxon>
        <taxon>Actinomycetota</taxon>
        <taxon>Actinomycetes</taxon>
        <taxon>Jiangellales</taxon>
        <taxon>Jiangellaceae</taxon>
        <taxon>Phytoactinopolyspora</taxon>
    </lineage>
</organism>
<dbReference type="PANTHER" id="PTHR22993:SF9">
    <property type="entry name" value="FORMAMIDOPYRIMIDINE-DNA GLYCOSYLASE"/>
    <property type="match status" value="1"/>
</dbReference>
<dbReference type="GO" id="GO:0003684">
    <property type="term" value="F:damaged DNA binding"/>
    <property type="evidence" value="ECO:0007669"/>
    <property type="project" value="InterPro"/>
</dbReference>
<feature type="domain" description="FPG-type" evidence="14">
    <location>
        <begin position="230"/>
        <end position="267"/>
    </location>
</feature>
<comment type="catalytic activity">
    <reaction evidence="1">
        <text>Hydrolysis of DNA containing ring-opened 7-methylguanine residues, releasing 2,6-diamino-4-hydroxy-5-(N-methyl)formamidopyrimidine.</text>
        <dbReference type="EC" id="3.2.2.23"/>
    </reaction>
</comment>
<evidence type="ECO:0000313" key="16">
    <source>
        <dbReference type="EMBL" id="NED99969.1"/>
    </source>
</evidence>
<evidence type="ECO:0000256" key="7">
    <source>
        <dbReference type="ARBA" id="ARBA00022833"/>
    </source>
</evidence>
<evidence type="ECO:0000259" key="14">
    <source>
        <dbReference type="PROSITE" id="PS51066"/>
    </source>
</evidence>
<evidence type="ECO:0000256" key="6">
    <source>
        <dbReference type="ARBA" id="ARBA00022801"/>
    </source>
</evidence>
<dbReference type="GO" id="GO:0003906">
    <property type="term" value="F:DNA-(apurinic or apyrimidinic site) endonuclease activity"/>
    <property type="evidence" value="ECO:0007669"/>
    <property type="project" value="InterPro"/>
</dbReference>
<dbReference type="SUPFAM" id="SSF46946">
    <property type="entry name" value="S13-like H2TH domain"/>
    <property type="match status" value="1"/>
</dbReference>
<evidence type="ECO:0000256" key="3">
    <source>
        <dbReference type="ARBA" id="ARBA00022723"/>
    </source>
</evidence>
<accession>A0A6L9S7M5</accession>
<sequence>MPELPDVEGFSRVLGRAGGRKVEDVEVLDAGVLRDTTGPEVRDAVTGSAFGAPCRHGKWLVAPLHAPGRRHRKDEPSIVFHFGMTGALIWSPDEGEERHRHDRLIFATDDGELRFRDMRKLQGVRLMQDDGDVDELLADSGPDAASIDRDELTERLGASRRRLKPALIDQSVVAGLGNLLADEILWQARLHPARSSDDLTNDEWRRLFSTMRSVLRQSEPVGRVPDRRSWLTGRRDEPEGKCPRCLTRLRHKPVGGRRTVWCPNCQPS</sequence>
<dbReference type="GO" id="GO:0034039">
    <property type="term" value="F:8-oxo-7,8-dihydroguanine DNA N-glycosylase activity"/>
    <property type="evidence" value="ECO:0007669"/>
    <property type="project" value="TreeGrafter"/>
</dbReference>
<keyword evidence="17" id="KW-1185">Reference proteome</keyword>
<keyword evidence="9" id="KW-0234">DNA repair</keyword>
<dbReference type="EMBL" id="JAAGOA010000004">
    <property type="protein sequence ID" value="NED99969.1"/>
    <property type="molecule type" value="Genomic_DNA"/>
</dbReference>
<keyword evidence="11" id="KW-0511">Multifunctional enzyme</keyword>
<dbReference type="InterPro" id="IPR015886">
    <property type="entry name" value="H2TH_FPG"/>
</dbReference>